<dbReference type="OrthoDB" id="9801717at2"/>
<name>A0A3P3F0I8_9HYPH</name>
<dbReference type="EMBL" id="RQXT01000058">
    <property type="protein sequence ID" value="RRH92160.1"/>
    <property type="molecule type" value="Genomic_DNA"/>
</dbReference>
<dbReference type="AlphaFoldDB" id="A0A3P3F0I8"/>
<reference evidence="1 2" key="1">
    <citation type="submission" date="2018-11" db="EMBL/GenBank/DDBJ databases">
        <title>the genome of Mesorhizobium tamadayense DSM 28320.</title>
        <authorList>
            <person name="Gao J."/>
        </authorList>
    </citation>
    <scope>NUCLEOTIDE SEQUENCE [LARGE SCALE GENOMIC DNA]</scope>
    <source>
        <strain evidence="1 2">DSM 28320</strain>
    </source>
</reference>
<keyword evidence="2" id="KW-1185">Reference proteome</keyword>
<gene>
    <name evidence="1" type="ORF">EH240_31100</name>
</gene>
<evidence type="ECO:0000313" key="1">
    <source>
        <dbReference type="EMBL" id="RRH92160.1"/>
    </source>
</evidence>
<dbReference type="Proteomes" id="UP000273786">
    <property type="component" value="Unassembled WGS sequence"/>
</dbReference>
<sequence length="45" mass="5280">MIEDLTIRNLSPETRRSYVHHVAKFSRFFGPVAIYIVPFAEWLGD</sequence>
<comment type="caution">
    <text evidence="1">The sequence shown here is derived from an EMBL/GenBank/DDBJ whole genome shotgun (WGS) entry which is preliminary data.</text>
</comment>
<evidence type="ECO:0008006" key="3">
    <source>
        <dbReference type="Google" id="ProtNLM"/>
    </source>
</evidence>
<protein>
    <recommendedName>
        <fullName evidence="3">Integrase</fullName>
    </recommendedName>
</protein>
<accession>A0A3P3F0I8</accession>
<evidence type="ECO:0000313" key="2">
    <source>
        <dbReference type="Proteomes" id="UP000273786"/>
    </source>
</evidence>
<proteinExistence type="predicted"/>
<organism evidence="1 2">
    <name type="scientific">Mesorhizobium tamadayense</name>
    <dbReference type="NCBI Taxonomy" id="425306"/>
    <lineage>
        <taxon>Bacteria</taxon>
        <taxon>Pseudomonadati</taxon>
        <taxon>Pseudomonadota</taxon>
        <taxon>Alphaproteobacteria</taxon>
        <taxon>Hyphomicrobiales</taxon>
        <taxon>Phyllobacteriaceae</taxon>
        <taxon>Mesorhizobium</taxon>
    </lineage>
</organism>